<evidence type="ECO:0000313" key="3">
    <source>
        <dbReference type="EMBL" id="CBK20294.2"/>
    </source>
</evidence>
<dbReference type="Pfam" id="PF13540">
    <property type="entry name" value="RCC1_2"/>
    <property type="match status" value="1"/>
</dbReference>
<dbReference type="Pfam" id="PF00415">
    <property type="entry name" value="RCC1"/>
    <property type="match status" value="2"/>
</dbReference>
<feature type="repeat" description="RCC1" evidence="1">
    <location>
        <begin position="123"/>
        <end position="176"/>
    </location>
</feature>
<feature type="region of interest" description="Disordered" evidence="2">
    <location>
        <begin position="404"/>
        <end position="468"/>
    </location>
</feature>
<dbReference type="GeneID" id="24917953"/>
<sequence length="468" mass="51052">MYGWGNNSSGCVRFGIRKEVDYDSNPPEGRGGHRSCRHRSGRRTVPRSFQWQEISVLLDASGGVYTCGNGINGDLGHSDIVHESLDHFRRVEHFQSSKISKGEGPIVKIFCRADNVLALTRNGHLYGWGGNAQGELGHMDYKVKRLPKKNSAFREMNVQVRDIAMGNHHTLVLGDDNVVYAMGENTHRQLGVSNNSLEWTPKRLCQEWKHDRTVVEEPDFPGPVTRVFAGGNSSCCVDRKGLWYFWGADMLRLAPAGTEAAVSFLPAHSTIPYPLATDVFAKIPAVKDLAFGLAHCLLLDADGAVFAAGDNAKGQLGLPGVSFTGEFRKVDVPAGMEGVFAFDGVSGCFGPRGLYMWGDGATRLIPAEEGCVKTPKKIAGIEGVKRVRISGTHVLVLCKPSDETVDETVDETAKQPSEEGKEKEKEANQPKEEAQNAKAAEESAKRDREERTEADAGESEAKKLEIGA</sequence>
<dbReference type="InterPro" id="IPR000408">
    <property type="entry name" value="Reg_chr_condens"/>
</dbReference>
<gene>
    <name evidence="3" type="ORF">GSBLH_T00000651001</name>
</gene>
<feature type="region of interest" description="Disordered" evidence="2">
    <location>
        <begin position="22"/>
        <end position="42"/>
    </location>
</feature>
<dbReference type="InterPro" id="IPR051553">
    <property type="entry name" value="Ran_GTPase-activating"/>
</dbReference>
<dbReference type="AlphaFoldDB" id="D8LWV5"/>
<dbReference type="PRINTS" id="PR00633">
    <property type="entry name" value="RCCNDNSATION"/>
</dbReference>
<name>D8LWV5_BLAHO</name>
<dbReference type="InterPro" id="IPR009091">
    <property type="entry name" value="RCC1/BLIP-II"/>
</dbReference>
<keyword evidence="4" id="KW-1185">Reference proteome</keyword>
<evidence type="ECO:0000256" key="1">
    <source>
        <dbReference type="PROSITE-ProRule" id="PRU00235"/>
    </source>
</evidence>
<organism evidence="3">
    <name type="scientific">Blastocystis hominis</name>
    <dbReference type="NCBI Taxonomy" id="12968"/>
    <lineage>
        <taxon>Eukaryota</taxon>
        <taxon>Sar</taxon>
        <taxon>Stramenopiles</taxon>
        <taxon>Bigyra</taxon>
        <taxon>Opalozoa</taxon>
        <taxon>Opalinata</taxon>
        <taxon>Blastocystidae</taxon>
        <taxon>Blastocystis</taxon>
    </lineage>
</organism>
<evidence type="ECO:0000256" key="2">
    <source>
        <dbReference type="SAM" id="MobiDB-lite"/>
    </source>
</evidence>
<dbReference type="EMBL" id="FN668638">
    <property type="protein sequence ID" value="CBK20294.2"/>
    <property type="molecule type" value="Genomic_DNA"/>
</dbReference>
<dbReference type="SUPFAM" id="SSF50985">
    <property type="entry name" value="RCC1/BLIP-II"/>
    <property type="match status" value="2"/>
</dbReference>
<dbReference type="OrthoDB" id="8068875at2759"/>
<evidence type="ECO:0008006" key="5">
    <source>
        <dbReference type="Google" id="ProtNLM"/>
    </source>
</evidence>
<dbReference type="InParanoid" id="D8LWV5"/>
<protein>
    <recommendedName>
        <fullName evidence="5">Regulator of chromosome condensation</fullName>
    </recommendedName>
</protein>
<feature type="compositionally biased region" description="Basic and acidic residues" evidence="2">
    <location>
        <begin position="411"/>
        <end position="468"/>
    </location>
</feature>
<dbReference type="RefSeq" id="XP_012894342.1">
    <property type="nucleotide sequence ID" value="XM_013038888.1"/>
</dbReference>
<proteinExistence type="predicted"/>
<reference evidence="3" key="1">
    <citation type="submission" date="2010-02" db="EMBL/GenBank/DDBJ databases">
        <title>Sequencing and annotation of the Blastocystis hominis genome.</title>
        <authorList>
            <person name="Wincker P."/>
        </authorList>
    </citation>
    <scope>NUCLEOTIDE SEQUENCE</scope>
    <source>
        <strain evidence="3">Singapore isolate B</strain>
    </source>
</reference>
<dbReference type="PANTHER" id="PTHR45982">
    <property type="entry name" value="REGULATOR OF CHROMOSOME CONDENSATION"/>
    <property type="match status" value="1"/>
</dbReference>
<dbReference type="PANTHER" id="PTHR45982:SF1">
    <property type="entry name" value="REGULATOR OF CHROMOSOME CONDENSATION"/>
    <property type="match status" value="1"/>
</dbReference>
<evidence type="ECO:0000313" key="4">
    <source>
        <dbReference type="Proteomes" id="UP000008312"/>
    </source>
</evidence>
<dbReference type="Proteomes" id="UP000008312">
    <property type="component" value="Unassembled WGS sequence"/>
</dbReference>
<dbReference type="Gene3D" id="2.130.10.30">
    <property type="entry name" value="Regulator of chromosome condensation 1/beta-lactamase-inhibitor protein II"/>
    <property type="match status" value="2"/>
</dbReference>
<accession>D8LWV5</accession>
<dbReference type="PROSITE" id="PS50012">
    <property type="entry name" value="RCC1_3"/>
    <property type="match status" value="1"/>
</dbReference>
<feature type="compositionally biased region" description="Basic residues" evidence="2">
    <location>
        <begin position="32"/>
        <end position="42"/>
    </location>
</feature>